<gene>
    <name evidence="12" type="primary">yajC</name>
    <name evidence="12" type="ORF">CRI93_03470</name>
</gene>
<evidence type="ECO:0000256" key="10">
    <source>
        <dbReference type="ARBA" id="ARBA00023136"/>
    </source>
</evidence>
<dbReference type="EMBL" id="PDEP01000002">
    <property type="protein sequence ID" value="PEN08823.1"/>
    <property type="molecule type" value="Genomic_DNA"/>
</dbReference>
<evidence type="ECO:0000313" key="13">
    <source>
        <dbReference type="Proteomes" id="UP000221024"/>
    </source>
</evidence>
<dbReference type="InterPro" id="IPR003849">
    <property type="entry name" value="Preprotein_translocase_YajC"/>
</dbReference>
<keyword evidence="13" id="KW-1185">Reference proteome</keyword>
<comment type="caution">
    <text evidence="12">The sequence shown here is derived from an EMBL/GenBank/DDBJ whole genome shotgun (WGS) entry which is preliminary data.</text>
</comment>
<dbReference type="AlphaFoldDB" id="A0A2H3P0E3"/>
<evidence type="ECO:0000256" key="11">
    <source>
        <dbReference type="SAM" id="Phobius"/>
    </source>
</evidence>
<name>A0A2H3P0E3_9BACT</name>
<evidence type="ECO:0000256" key="6">
    <source>
        <dbReference type="ARBA" id="ARBA00022692"/>
    </source>
</evidence>
<evidence type="ECO:0000313" key="12">
    <source>
        <dbReference type="EMBL" id="PEN08823.1"/>
    </source>
</evidence>
<dbReference type="OrthoDB" id="9800132at2"/>
<dbReference type="GO" id="GO:0005886">
    <property type="term" value="C:plasma membrane"/>
    <property type="evidence" value="ECO:0007669"/>
    <property type="project" value="UniProtKB-SubCell"/>
</dbReference>
<dbReference type="GO" id="GO:0015031">
    <property type="term" value="P:protein transport"/>
    <property type="evidence" value="ECO:0007669"/>
    <property type="project" value="UniProtKB-KW"/>
</dbReference>
<protein>
    <recommendedName>
        <fullName evidence="3">Sec translocon accessory complex subunit YajC</fullName>
    </recommendedName>
</protein>
<evidence type="ECO:0000256" key="2">
    <source>
        <dbReference type="ARBA" id="ARBA00006742"/>
    </source>
</evidence>
<evidence type="ECO:0000256" key="9">
    <source>
        <dbReference type="ARBA" id="ARBA00023010"/>
    </source>
</evidence>
<keyword evidence="9" id="KW-0811">Translocation</keyword>
<dbReference type="Pfam" id="PF02699">
    <property type="entry name" value="YajC"/>
    <property type="match status" value="1"/>
</dbReference>
<dbReference type="RefSeq" id="WP_098061220.1">
    <property type="nucleotide sequence ID" value="NZ_PDEP01000002.1"/>
</dbReference>
<dbReference type="SMART" id="SM01323">
    <property type="entry name" value="YajC"/>
    <property type="match status" value="1"/>
</dbReference>
<evidence type="ECO:0000256" key="5">
    <source>
        <dbReference type="ARBA" id="ARBA00022475"/>
    </source>
</evidence>
<keyword evidence="7" id="KW-0653">Protein transport</keyword>
<comment type="similarity">
    <text evidence="2">Belongs to the YajC family.</text>
</comment>
<dbReference type="PRINTS" id="PR01853">
    <property type="entry name" value="YAJCTRNLCASE"/>
</dbReference>
<dbReference type="PANTHER" id="PTHR33909:SF1">
    <property type="entry name" value="SEC TRANSLOCON ACCESSORY COMPLEX SUBUNIT YAJC"/>
    <property type="match status" value="1"/>
</dbReference>
<keyword evidence="6 11" id="KW-0812">Transmembrane</keyword>
<feature type="transmembrane region" description="Helical" evidence="11">
    <location>
        <begin position="28"/>
        <end position="44"/>
    </location>
</feature>
<dbReference type="NCBIfam" id="TIGR00739">
    <property type="entry name" value="yajC"/>
    <property type="match status" value="1"/>
</dbReference>
<comment type="subcellular location">
    <subcellularLocation>
        <location evidence="1">Cell membrane</location>
        <topology evidence="1">Single-pass membrane protein</topology>
    </subcellularLocation>
</comment>
<keyword evidence="5" id="KW-1003">Cell membrane</keyword>
<accession>A0A2H3P0E3</accession>
<evidence type="ECO:0000256" key="4">
    <source>
        <dbReference type="ARBA" id="ARBA00022448"/>
    </source>
</evidence>
<sequence>MISTLLVGLPSFLLTGGGTDSSGGIFGLLLPFVLIFGVFYFFIYRPQQKREQEHNEMVDQLQRGDQIVTIGGIHGTVRRVDDDSILAQVDSNGVKLRIDKQAISSVGGQDNE</sequence>
<keyword evidence="8 11" id="KW-1133">Transmembrane helix</keyword>
<reference evidence="12 13" key="1">
    <citation type="submission" date="2017-10" db="EMBL/GenBank/DDBJ databases">
        <title>Draft genome of Longimonas halophila.</title>
        <authorList>
            <person name="Goh K.M."/>
            <person name="Shamsir M.S."/>
            <person name="Lim S.W."/>
        </authorList>
    </citation>
    <scope>NUCLEOTIDE SEQUENCE [LARGE SCALE GENOMIC DNA]</scope>
    <source>
        <strain evidence="12 13">KCTC 42399</strain>
    </source>
</reference>
<evidence type="ECO:0000256" key="7">
    <source>
        <dbReference type="ARBA" id="ARBA00022927"/>
    </source>
</evidence>
<evidence type="ECO:0000256" key="8">
    <source>
        <dbReference type="ARBA" id="ARBA00022989"/>
    </source>
</evidence>
<dbReference type="PANTHER" id="PTHR33909">
    <property type="entry name" value="SEC TRANSLOCON ACCESSORY COMPLEX SUBUNIT YAJC"/>
    <property type="match status" value="1"/>
</dbReference>
<evidence type="ECO:0000256" key="3">
    <source>
        <dbReference type="ARBA" id="ARBA00014962"/>
    </source>
</evidence>
<dbReference type="Proteomes" id="UP000221024">
    <property type="component" value="Unassembled WGS sequence"/>
</dbReference>
<evidence type="ECO:0000256" key="1">
    <source>
        <dbReference type="ARBA" id="ARBA00004162"/>
    </source>
</evidence>
<proteinExistence type="inferred from homology"/>
<keyword evidence="10 11" id="KW-0472">Membrane</keyword>
<organism evidence="12 13">
    <name type="scientific">Longimonas halophila</name>
    <dbReference type="NCBI Taxonomy" id="1469170"/>
    <lineage>
        <taxon>Bacteria</taxon>
        <taxon>Pseudomonadati</taxon>
        <taxon>Rhodothermota</taxon>
        <taxon>Rhodothermia</taxon>
        <taxon>Rhodothermales</taxon>
        <taxon>Salisaetaceae</taxon>
        <taxon>Longimonas</taxon>
    </lineage>
</organism>
<keyword evidence="4" id="KW-0813">Transport</keyword>